<dbReference type="EMBL" id="LXKA01000154">
    <property type="protein sequence ID" value="OAJ62942.1"/>
    <property type="molecule type" value="Genomic_DNA"/>
</dbReference>
<proteinExistence type="predicted"/>
<accession>A0A1A9N9I8</accession>
<evidence type="ECO:0000313" key="2">
    <source>
        <dbReference type="EMBL" id="OAJ62942.1"/>
    </source>
</evidence>
<dbReference type="EMBL" id="LXJZ01000091">
    <property type="protein sequence ID" value="OAJ61542.1"/>
    <property type="molecule type" value="Genomic_DNA"/>
</dbReference>
<evidence type="ECO:0000313" key="4">
    <source>
        <dbReference type="Proteomes" id="UP000078116"/>
    </source>
</evidence>
<evidence type="ECO:0000313" key="1">
    <source>
        <dbReference type="EMBL" id="OAJ61542.1"/>
    </source>
</evidence>
<sequence length="198" mass="21204">MYAEGEECPIESVVRVAAAPIARGAWTARQYVSHLFGEPDITAYVERLTAQSQAVVDGDLSALERMLVTQAGTLDAMFNHMATKAYSAAHPPQQEAFMRQALKAQQQCANTVKVLGELKSPRQVAFIKQQNNAAGHQQVNNGVAPSTVPRAHEEKPIESNELLVNDNGTQTLDTGAESGTGRGNQALEAVGAVHRAAE</sequence>
<evidence type="ECO:0000313" key="3">
    <source>
        <dbReference type="Proteomes" id="UP000077961"/>
    </source>
</evidence>
<gene>
    <name evidence="1" type="ORF">A6V36_24270</name>
    <name evidence="2" type="ORF">A6V37_22050</name>
</gene>
<reference evidence="3 4" key="1">
    <citation type="submission" date="2016-04" db="EMBL/GenBank/DDBJ databases">
        <title>Reclassification of Paraburkholderia panaciterrae (Farh et al. 2015) Dobritsa &amp; Samadpour 2016 as a later homotypic synonym of Paraburkholderia ginsengiterrae (Farh et al. 2015) Dobritsa &amp; Samadpour 2016.</title>
        <authorList>
            <person name="Dobritsa A.P."/>
            <person name="Kutumbaka K."/>
            <person name="Samadpour M."/>
        </authorList>
    </citation>
    <scope>NUCLEOTIDE SEQUENCE [LARGE SCALE GENOMIC DNA]</scope>
    <source>
        <strain evidence="2 4">DCY85</strain>
        <strain evidence="1 3">DCY85-1</strain>
    </source>
</reference>
<keyword evidence="3" id="KW-1185">Reference proteome</keyword>
<dbReference type="Proteomes" id="UP000077961">
    <property type="component" value="Unassembled WGS sequence"/>
</dbReference>
<name>A0A1A9N9I8_9BURK</name>
<organism evidence="2 4">
    <name type="scientific">Paraburkholderia ginsengiterrae</name>
    <dbReference type="NCBI Taxonomy" id="1462993"/>
    <lineage>
        <taxon>Bacteria</taxon>
        <taxon>Pseudomonadati</taxon>
        <taxon>Pseudomonadota</taxon>
        <taxon>Betaproteobacteria</taxon>
        <taxon>Burkholderiales</taxon>
        <taxon>Burkholderiaceae</taxon>
        <taxon>Paraburkholderia</taxon>
    </lineage>
</organism>
<comment type="caution">
    <text evidence="2">The sequence shown here is derived from an EMBL/GenBank/DDBJ whole genome shotgun (WGS) entry which is preliminary data.</text>
</comment>
<dbReference type="AlphaFoldDB" id="A0A1A9N9I8"/>
<protein>
    <submittedName>
        <fullName evidence="2">Uncharacterized protein</fullName>
    </submittedName>
</protein>
<dbReference type="Proteomes" id="UP000078116">
    <property type="component" value="Unassembled WGS sequence"/>
</dbReference>